<accession>A0A915IKP8</accession>
<proteinExistence type="predicted"/>
<protein>
    <submittedName>
        <fullName evidence="2">Uncharacterized protein</fullName>
    </submittedName>
</protein>
<dbReference type="AlphaFoldDB" id="A0A915IKP8"/>
<dbReference type="WBParaSite" id="nRc.2.0.1.t14395-RA">
    <property type="protein sequence ID" value="nRc.2.0.1.t14395-RA"/>
    <property type="gene ID" value="nRc.2.0.1.g14395"/>
</dbReference>
<sequence length="123" mass="14139">MIKLVNQCGWKANHPQDNNPIPYYMVENDLAVDRGSLLKTNRIVAPSKSCKQLMNKALEGHFGIKILFKKGVFIIKKRILSVKLPNLEILQRNSIPEFKFCPKFGKVTPAMLMTTFIIFRFSK</sequence>
<name>A0A915IKP8_ROMCU</name>
<keyword evidence="1" id="KW-1185">Reference proteome</keyword>
<reference evidence="2" key="1">
    <citation type="submission" date="2022-11" db="UniProtKB">
        <authorList>
            <consortium name="WormBaseParasite"/>
        </authorList>
    </citation>
    <scope>IDENTIFICATION</scope>
</reference>
<evidence type="ECO:0000313" key="2">
    <source>
        <dbReference type="WBParaSite" id="nRc.2.0.1.t14395-RA"/>
    </source>
</evidence>
<organism evidence="1 2">
    <name type="scientific">Romanomermis culicivorax</name>
    <name type="common">Nematode worm</name>
    <dbReference type="NCBI Taxonomy" id="13658"/>
    <lineage>
        <taxon>Eukaryota</taxon>
        <taxon>Metazoa</taxon>
        <taxon>Ecdysozoa</taxon>
        <taxon>Nematoda</taxon>
        <taxon>Enoplea</taxon>
        <taxon>Dorylaimia</taxon>
        <taxon>Mermithida</taxon>
        <taxon>Mermithoidea</taxon>
        <taxon>Mermithidae</taxon>
        <taxon>Romanomermis</taxon>
    </lineage>
</organism>
<evidence type="ECO:0000313" key="1">
    <source>
        <dbReference type="Proteomes" id="UP000887565"/>
    </source>
</evidence>
<dbReference type="Proteomes" id="UP000887565">
    <property type="component" value="Unplaced"/>
</dbReference>